<comment type="caution">
    <text evidence="3">The sequence shown here is derived from an EMBL/GenBank/DDBJ whole genome shotgun (WGS) entry which is preliminary data.</text>
</comment>
<feature type="signal peptide" evidence="2">
    <location>
        <begin position="1"/>
        <end position="19"/>
    </location>
</feature>
<dbReference type="AlphaFoldDB" id="S3ZSY0"/>
<dbReference type="PATRIC" id="fig|1286094.4.peg.1008"/>
<feature type="region of interest" description="Disordered" evidence="1">
    <location>
        <begin position="39"/>
        <end position="62"/>
    </location>
</feature>
<evidence type="ECO:0000313" key="3">
    <source>
        <dbReference type="EMBL" id="EPH45899.1"/>
    </source>
</evidence>
<sequence length="62" mass="6753">MRRHVSPPSVVLTVVPAMAAARTAAVVSALRRMWSPHFPWRAGRTRRPGPPGTAAKRSNPAR</sequence>
<evidence type="ECO:0000256" key="1">
    <source>
        <dbReference type="SAM" id="MobiDB-lite"/>
    </source>
</evidence>
<protein>
    <recommendedName>
        <fullName evidence="5">Secreted protein</fullName>
    </recommendedName>
</protein>
<proteinExistence type="predicted"/>
<keyword evidence="2" id="KW-0732">Signal</keyword>
<keyword evidence="4" id="KW-1185">Reference proteome</keyword>
<evidence type="ECO:0000313" key="4">
    <source>
        <dbReference type="Proteomes" id="UP000014629"/>
    </source>
</evidence>
<dbReference type="EMBL" id="AOPZ01000037">
    <property type="protein sequence ID" value="EPH45899.1"/>
    <property type="molecule type" value="Genomic_DNA"/>
</dbReference>
<gene>
    <name evidence="3" type="ORF">STRAU_1030</name>
</gene>
<accession>S3ZSY0</accession>
<name>S3ZSY0_9ACTN</name>
<dbReference type="Proteomes" id="UP000014629">
    <property type="component" value="Unassembled WGS sequence"/>
</dbReference>
<reference evidence="3 4" key="1">
    <citation type="submission" date="2013-02" db="EMBL/GenBank/DDBJ databases">
        <title>Draft Genome Sequence of Streptomyces aurantiacus, Which Produces Setomimycin.</title>
        <authorList>
            <person name="Gruening B.A."/>
            <person name="Praeg A."/>
            <person name="Erxleben A."/>
            <person name="Guenther S."/>
            <person name="Mueller M."/>
        </authorList>
    </citation>
    <scope>NUCLEOTIDE SEQUENCE [LARGE SCALE GENOMIC DNA]</scope>
    <source>
        <strain evidence="3 4">JA 4570</strain>
    </source>
</reference>
<organism evidence="3 4">
    <name type="scientific">Streptomyces aurantiacus JA 4570</name>
    <dbReference type="NCBI Taxonomy" id="1286094"/>
    <lineage>
        <taxon>Bacteria</taxon>
        <taxon>Bacillati</taxon>
        <taxon>Actinomycetota</taxon>
        <taxon>Actinomycetes</taxon>
        <taxon>Kitasatosporales</taxon>
        <taxon>Streptomycetaceae</taxon>
        <taxon>Streptomyces</taxon>
        <taxon>Streptomyces aurantiacus group</taxon>
    </lineage>
</organism>
<evidence type="ECO:0000256" key="2">
    <source>
        <dbReference type="SAM" id="SignalP"/>
    </source>
</evidence>
<feature type="chain" id="PRO_5004514849" description="Secreted protein" evidence="2">
    <location>
        <begin position="20"/>
        <end position="62"/>
    </location>
</feature>
<evidence type="ECO:0008006" key="5">
    <source>
        <dbReference type="Google" id="ProtNLM"/>
    </source>
</evidence>